<dbReference type="AlphaFoldDB" id="A0A517MPT2"/>
<accession>A0A517MPT2</accession>
<proteinExistence type="predicted"/>
<dbReference type="EMBL" id="CP036263">
    <property type="protein sequence ID" value="QDS96895.1"/>
    <property type="molecule type" value="Genomic_DNA"/>
</dbReference>
<protein>
    <submittedName>
        <fullName evidence="1">Uncharacterized protein</fullName>
    </submittedName>
</protein>
<name>A0A517MPT2_9BACT</name>
<dbReference type="KEGG" id="amob:HG15A2_01540"/>
<reference evidence="1 2" key="1">
    <citation type="submission" date="2019-02" db="EMBL/GenBank/DDBJ databases">
        <title>Deep-cultivation of Planctomycetes and their phenomic and genomic characterization uncovers novel biology.</title>
        <authorList>
            <person name="Wiegand S."/>
            <person name="Jogler M."/>
            <person name="Boedeker C."/>
            <person name="Pinto D."/>
            <person name="Vollmers J."/>
            <person name="Rivas-Marin E."/>
            <person name="Kohn T."/>
            <person name="Peeters S.H."/>
            <person name="Heuer A."/>
            <person name="Rast P."/>
            <person name="Oberbeckmann S."/>
            <person name="Bunk B."/>
            <person name="Jeske O."/>
            <person name="Meyerdierks A."/>
            <person name="Storesund J.E."/>
            <person name="Kallscheuer N."/>
            <person name="Luecker S."/>
            <person name="Lage O.M."/>
            <person name="Pohl T."/>
            <person name="Merkel B.J."/>
            <person name="Hornburger P."/>
            <person name="Mueller R.-W."/>
            <person name="Bruemmer F."/>
            <person name="Labrenz M."/>
            <person name="Spormann A.M."/>
            <person name="Op den Camp H."/>
            <person name="Overmann J."/>
            <person name="Amann R."/>
            <person name="Jetten M.S.M."/>
            <person name="Mascher T."/>
            <person name="Medema M.H."/>
            <person name="Devos D.P."/>
            <person name="Kaster A.-K."/>
            <person name="Ovreas L."/>
            <person name="Rohde M."/>
            <person name="Galperin M.Y."/>
            <person name="Jogler C."/>
        </authorList>
    </citation>
    <scope>NUCLEOTIDE SEQUENCE [LARGE SCALE GENOMIC DNA]</scope>
    <source>
        <strain evidence="1 2">HG15A2</strain>
    </source>
</reference>
<gene>
    <name evidence="1" type="ORF">HG15A2_01540</name>
</gene>
<evidence type="ECO:0000313" key="2">
    <source>
        <dbReference type="Proteomes" id="UP000319852"/>
    </source>
</evidence>
<keyword evidence="2" id="KW-1185">Reference proteome</keyword>
<evidence type="ECO:0000313" key="1">
    <source>
        <dbReference type="EMBL" id="QDS96895.1"/>
    </source>
</evidence>
<dbReference type="Proteomes" id="UP000319852">
    <property type="component" value="Chromosome"/>
</dbReference>
<organism evidence="1 2">
    <name type="scientific">Adhaeretor mobilis</name>
    <dbReference type="NCBI Taxonomy" id="1930276"/>
    <lineage>
        <taxon>Bacteria</taxon>
        <taxon>Pseudomonadati</taxon>
        <taxon>Planctomycetota</taxon>
        <taxon>Planctomycetia</taxon>
        <taxon>Pirellulales</taxon>
        <taxon>Lacipirellulaceae</taxon>
        <taxon>Adhaeretor</taxon>
    </lineage>
</organism>
<sequence length="111" mass="13147">MFFYAANRHARVFRLNYHAHTGGFQLFLDEFSNCMRHPFLYLRSTSHFFDHTSQLAQSCDMAFWDVTDMSNPSERQQVMLTHAGKRDITNEDKLVILFSKGDMQMPCWIEM</sequence>